<dbReference type="Gene3D" id="3.75.10.10">
    <property type="entry name" value="L-arginine/glycine Amidinotransferase, Chain A"/>
    <property type="match status" value="1"/>
</dbReference>
<dbReference type="PANTHER" id="PTHR47271">
    <property type="entry name" value="ARGININE DEIMINASE"/>
    <property type="match status" value="1"/>
</dbReference>
<dbReference type="GO" id="GO:0019546">
    <property type="term" value="P:L-arginine deiminase pathway"/>
    <property type="evidence" value="ECO:0007669"/>
    <property type="project" value="TreeGrafter"/>
</dbReference>
<dbReference type="STRING" id="249408.BOO71_0009898"/>
<name>A0A1U7NVS2_9DEIO</name>
<reference evidence="1 2" key="1">
    <citation type="submission" date="2017-01" db="EMBL/GenBank/DDBJ databases">
        <title>Genome Analysis of Deinococcus marmoris KOPRI26562.</title>
        <authorList>
            <person name="Kim J.H."/>
            <person name="Oh H.-M."/>
        </authorList>
    </citation>
    <scope>NUCLEOTIDE SEQUENCE [LARGE SCALE GENOMIC DNA]</scope>
    <source>
        <strain evidence="1 2">KOPRI26562</strain>
    </source>
</reference>
<dbReference type="OrthoDB" id="9807502at2"/>
<dbReference type="AlphaFoldDB" id="A0A1U7NVS2"/>
<sequence length="295" mass="32064">MTTPETTPTPIFHQSMTAPLRRVLVKRPDGAFAVDDPVAWHYTARPDLAAAQAEHDAFTAILREAGAEVVYHEVDQPTRADSVFVYDPALITNDGAILLQLGKALREGEEAALGQQFEALGVPVIGRLTGDQRAEGGDMFWLDDQTLAVGRTFRTNEAGVAALRALLEPRGVTVLAYDMPVYDGAEACLHLMSVISPLAPDAAVVYPRLMPVPLWQELQRRDMRLIEIPDAEFPTQASNVLALSPTACLMLAGNPVTQQRLEEAGFTVHTYVGEELSLKAEGGPTCLTKPLLRRA</sequence>
<keyword evidence="1" id="KW-0378">Hydrolase</keyword>
<proteinExistence type="predicted"/>
<dbReference type="GO" id="GO:0016990">
    <property type="term" value="F:arginine deiminase activity"/>
    <property type="evidence" value="ECO:0007669"/>
    <property type="project" value="TreeGrafter"/>
</dbReference>
<evidence type="ECO:0000313" key="2">
    <source>
        <dbReference type="Proteomes" id="UP000186607"/>
    </source>
</evidence>
<protein>
    <submittedName>
        <fullName evidence="1">NG,NG-dimethylarginine dimethylaminohydrolase 1</fullName>
    </submittedName>
</protein>
<dbReference type="Proteomes" id="UP000186607">
    <property type="component" value="Unassembled WGS sequence"/>
</dbReference>
<gene>
    <name evidence="1" type="ORF">BOO71_0009898</name>
</gene>
<comment type="caution">
    <text evidence="1">The sequence shown here is derived from an EMBL/GenBank/DDBJ whole genome shotgun (WGS) entry which is preliminary data.</text>
</comment>
<dbReference type="SUPFAM" id="SSF55909">
    <property type="entry name" value="Pentein"/>
    <property type="match status" value="1"/>
</dbReference>
<dbReference type="eggNOG" id="COG1834">
    <property type="taxonomic scope" value="Bacteria"/>
</dbReference>
<keyword evidence="2" id="KW-1185">Reference proteome</keyword>
<dbReference type="EMBL" id="MSTI01000115">
    <property type="protein sequence ID" value="OLV17028.1"/>
    <property type="molecule type" value="Genomic_DNA"/>
</dbReference>
<dbReference type="RefSeq" id="WP_083653545.1">
    <property type="nucleotide sequence ID" value="NZ_MSTI01000115.1"/>
</dbReference>
<dbReference type="PANTHER" id="PTHR47271:SF2">
    <property type="entry name" value="ARGININE DEIMINASE"/>
    <property type="match status" value="1"/>
</dbReference>
<organism evidence="1 2">
    <name type="scientific">Deinococcus marmoris</name>
    <dbReference type="NCBI Taxonomy" id="249408"/>
    <lineage>
        <taxon>Bacteria</taxon>
        <taxon>Thermotogati</taxon>
        <taxon>Deinococcota</taxon>
        <taxon>Deinococci</taxon>
        <taxon>Deinococcales</taxon>
        <taxon>Deinococcaceae</taxon>
        <taxon>Deinococcus</taxon>
    </lineage>
</organism>
<dbReference type="Pfam" id="PF19420">
    <property type="entry name" value="DDAH_eukar"/>
    <property type="match status" value="1"/>
</dbReference>
<evidence type="ECO:0000313" key="1">
    <source>
        <dbReference type="EMBL" id="OLV17028.1"/>
    </source>
</evidence>
<accession>A0A1U7NVS2</accession>